<keyword evidence="3" id="KW-1185">Reference proteome</keyword>
<dbReference type="InterPro" id="IPR014004">
    <property type="entry name" value="Transpt-assoc_nodulatn_dom_bac"/>
</dbReference>
<evidence type="ECO:0000259" key="1">
    <source>
        <dbReference type="PROSITE" id="PS50914"/>
    </source>
</evidence>
<dbReference type="SMART" id="SM00749">
    <property type="entry name" value="BON"/>
    <property type="match status" value="1"/>
</dbReference>
<accession>A0ABR8RL54</accession>
<feature type="domain" description="BON" evidence="1">
    <location>
        <begin position="59"/>
        <end position="129"/>
    </location>
</feature>
<dbReference type="Pfam" id="PF04972">
    <property type="entry name" value="BON"/>
    <property type="match status" value="2"/>
</dbReference>
<dbReference type="PROSITE" id="PS51257">
    <property type="entry name" value="PROKAR_LIPOPROTEIN"/>
    <property type="match status" value="1"/>
</dbReference>
<dbReference type="PANTHER" id="PTHR34606:SF15">
    <property type="entry name" value="BON DOMAIN-CONTAINING PROTEIN"/>
    <property type="match status" value="1"/>
</dbReference>
<organism evidence="2 3">
    <name type="scientific">Psychrobacter communis</name>
    <dbReference type="NCBI Taxonomy" id="2762238"/>
    <lineage>
        <taxon>Bacteria</taxon>
        <taxon>Pseudomonadati</taxon>
        <taxon>Pseudomonadota</taxon>
        <taxon>Gammaproteobacteria</taxon>
        <taxon>Moraxellales</taxon>
        <taxon>Moraxellaceae</taxon>
        <taxon>Psychrobacter</taxon>
    </lineage>
</organism>
<proteinExistence type="predicted"/>
<dbReference type="Proteomes" id="UP000606724">
    <property type="component" value="Unassembled WGS sequence"/>
</dbReference>
<sequence>MTRMHLCTAIFGSSRRKAIGVMLLTSIVATGCTTNYLTNSTEGTYGVPMTERTIPQRLLDRSIEHTVKINVYGLQENLQQISRMSIDSFNSEVLLTGEVPTQEIKTEIEKVVGSMPDVRHVYNELNVSASRGYSSTVHDGYITSKLLAKIASSNGVKASQIKAVTNDGVVYIMGRMTPTQQSHLIDIANNTVGITELVLLTTVVDDRGVKIGEDDIMYEENLANPTKGPAFNSRAVPEVTSAVEPPAINATPIIVDENGAPVN</sequence>
<dbReference type="InterPro" id="IPR007055">
    <property type="entry name" value="BON_dom"/>
</dbReference>
<dbReference type="InterPro" id="IPR051686">
    <property type="entry name" value="Lipoprotein_DolP"/>
</dbReference>
<name>A0ABR8RL54_9GAMM</name>
<protein>
    <submittedName>
        <fullName evidence="2">BON domain-containing protein</fullName>
    </submittedName>
</protein>
<reference evidence="2 3" key="1">
    <citation type="submission" date="2020-08" db="EMBL/GenBank/DDBJ databases">
        <title>A Genomic Blueprint of the Chicken Gut Microbiome.</title>
        <authorList>
            <person name="Gilroy R."/>
            <person name="Ravi A."/>
            <person name="Getino M."/>
            <person name="Pursley I."/>
            <person name="Horton D.L."/>
            <person name="Alikhan N.-F."/>
            <person name="Baker D."/>
            <person name="Gharbi K."/>
            <person name="Hall N."/>
            <person name="Watson M."/>
            <person name="Adriaenssens E.M."/>
            <person name="Foster-Nyarko E."/>
            <person name="Jarju S."/>
            <person name="Secka A."/>
            <person name="Antonio M."/>
            <person name="Oren A."/>
            <person name="Chaudhuri R."/>
            <person name="La Ragione R.M."/>
            <person name="Hildebrand F."/>
            <person name="Pallen M.J."/>
        </authorList>
    </citation>
    <scope>NUCLEOTIDE SEQUENCE [LARGE SCALE GENOMIC DNA]</scope>
    <source>
        <strain evidence="2 3">Sa4CVA2</strain>
    </source>
</reference>
<dbReference type="EMBL" id="JACSQR010000040">
    <property type="protein sequence ID" value="MBD7948542.1"/>
    <property type="molecule type" value="Genomic_DNA"/>
</dbReference>
<dbReference type="RefSeq" id="WP_191692407.1">
    <property type="nucleotide sequence ID" value="NZ_JACSQR010000040.1"/>
</dbReference>
<dbReference type="PROSITE" id="PS50914">
    <property type="entry name" value="BON"/>
    <property type="match status" value="1"/>
</dbReference>
<comment type="caution">
    <text evidence="2">The sequence shown here is derived from an EMBL/GenBank/DDBJ whole genome shotgun (WGS) entry which is preliminary data.</text>
</comment>
<evidence type="ECO:0000313" key="3">
    <source>
        <dbReference type="Proteomes" id="UP000606724"/>
    </source>
</evidence>
<evidence type="ECO:0000313" key="2">
    <source>
        <dbReference type="EMBL" id="MBD7948542.1"/>
    </source>
</evidence>
<dbReference type="PANTHER" id="PTHR34606">
    <property type="entry name" value="BON DOMAIN-CONTAINING PROTEIN"/>
    <property type="match status" value="1"/>
</dbReference>
<gene>
    <name evidence="2" type="ORF">H9653_11050</name>
</gene>